<dbReference type="SUPFAM" id="SSF48317">
    <property type="entry name" value="Acid phosphatase/Vanadium-dependent haloperoxidase"/>
    <property type="match status" value="1"/>
</dbReference>
<feature type="transmembrane region" description="Helical" evidence="6">
    <location>
        <begin position="234"/>
        <end position="252"/>
    </location>
</feature>
<feature type="transmembrane region" description="Helical" evidence="6">
    <location>
        <begin position="99"/>
        <end position="120"/>
    </location>
</feature>
<name>A0ABW9QRB8_9ACTN</name>
<dbReference type="InterPro" id="IPR026841">
    <property type="entry name" value="Aur1/Ipt1"/>
</dbReference>
<reference evidence="8 9" key="1">
    <citation type="submission" date="2019-11" db="EMBL/GenBank/DDBJ databases">
        <title>Acidiferrimicrobium australis gen. nov., sp. nov., an acidophilic and obligately heterotrophic, member of the Actinobacteria that catalyses dissimilatory oxido- reduction of iron isolated from metal-rich acidic water in Chile.</title>
        <authorList>
            <person name="Gonzalez D."/>
            <person name="Huber K."/>
            <person name="Hedrich S."/>
            <person name="Rojas-Villalobos C."/>
            <person name="Quatrini R."/>
            <person name="Dinamarca M.A."/>
            <person name="Schwarz A."/>
            <person name="Canales C."/>
            <person name="Nancucheo I."/>
        </authorList>
    </citation>
    <scope>NUCLEOTIDE SEQUENCE [LARGE SCALE GENOMIC DNA]</scope>
    <source>
        <strain evidence="8 9">USS-CCA1</strain>
    </source>
</reference>
<dbReference type="Pfam" id="PF14378">
    <property type="entry name" value="PAP2_3"/>
    <property type="match status" value="1"/>
</dbReference>
<proteinExistence type="predicted"/>
<evidence type="ECO:0000256" key="1">
    <source>
        <dbReference type="ARBA" id="ARBA00004141"/>
    </source>
</evidence>
<comment type="subcellular location">
    <subcellularLocation>
        <location evidence="1">Membrane</location>
        <topology evidence="1">Multi-pass membrane protein</topology>
    </subcellularLocation>
</comment>
<evidence type="ECO:0000256" key="2">
    <source>
        <dbReference type="ARBA" id="ARBA00022692"/>
    </source>
</evidence>
<sequence>MSVDVETRAWPAPADRVRRRPDPLATATGWLAQRHSLPAETALLVVLYAAYDLGRGAVVSGVGAAVAHAHDLYWVERRLHLAIERPVQHASMAVPGLTVTFGITYMALHLLLTGVVLLWLHRRHPEGYVLLRTALVVCSVAALVGFIVWPTAPPRLAGIGVAGTLSQAGVALNSPTLTVLFNPYAAFPSLHEAYAALTGWAIRRQARNRVLWLVGGVVMPIWVAVEVIATGNHFVIDVVAGVLTAELGRVVAVRLSRRAAQRNPAKRSSSGTAAPLRSDARTNHSRPKNLP</sequence>
<dbReference type="InterPro" id="IPR036938">
    <property type="entry name" value="PAP2/HPO_sf"/>
</dbReference>
<gene>
    <name evidence="8" type="ORF">GHK86_03835</name>
</gene>
<evidence type="ECO:0000313" key="8">
    <source>
        <dbReference type="EMBL" id="MST31857.1"/>
    </source>
</evidence>
<feature type="region of interest" description="Disordered" evidence="5">
    <location>
        <begin position="261"/>
        <end position="291"/>
    </location>
</feature>
<keyword evidence="2 6" id="KW-0812">Transmembrane</keyword>
<protein>
    <recommendedName>
        <fullName evidence="7">Inositolphosphotransferase Aur1/Ipt1 domain-containing protein</fullName>
    </recommendedName>
</protein>
<keyword evidence="9" id="KW-1185">Reference proteome</keyword>
<feature type="transmembrane region" description="Helical" evidence="6">
    <location>
        <begin position="210"/>
        <end position="228"/>
    </location>
</feature>
<evidence type="ECO:0000313" key="9">
    <source>
        <dbReference type="Proteomes" id="UP000437736"/>
    </source>
</evidence>
<evidence type="ECO:0000259" key="7">
    <source>
        <dbReference type="Pfam" id="PF14378"/>
    </source>
</evidence>
<keyword evidence="3 6" id="KW-1133">Transmembrane helix</keyword>
<evidence type="ECO:0000256" key="5">
    <source>
        <dbReference type="SAM" id="MobiDB-lite"/>
    </source>
</evidence>
<dbReference type="InterPro" id="IPR052185">
    <property type="entry name" value="IPC_Synthase-Related"/>
</dbReference>
<accession>A0ABW9QRB8</accession>
<dbReference type="Proteomes" id="UP000437736">
    <property type="component" value="Unassembled WGS sequence"/>
</dbReference>
<dbReference type="PANTHER" id="PTHR31310">
    <property type="match status" value="1"/>
</dbReference>
<dbReference type="CDD" id="cd03386">
    <property type="entry name" value="PAP2_Aur1_like"/>
    <property type="match status" value="1"/>
</dbReference>
<evidence type="ECO:0000256" key="6">
    <source>
        <dbReference type="SAM" id="Phobius"/>
    </source>
</evidence>
<dbReference type="EMBL" id="WJHE01000155">
    <property type="protein sequence ID" value="MST31857.1"/>
    <property type="molecule type" value="Genomic_DNA"/>
</dbReference>
<evidence type="ECO:0000256" key="3">
    <source>
        <dbReference type="ARBA" id="ARBA00022989"/>
    </source>
</evidence>
<keyword evidence="4 6" id="KW-0472">Membrane</keyword>
<dbReference type="PANTHER" id="PTHR31310:SF7">
    <property type="entry name" value="PA-PHOSPHATASE RELATED-FAMILY PROTEIN DDB_G0268928"/>
    <property type="match status" value="1"/>
</dbReference>
<feature type="transmembrane region" description="Helical" evidence="6">
    <location>
        <begin position="129"/>
        <end position="149"/>
    </location>
</feature>
<comment type="caution">
    <text evidence="8">The sequence shown here is derived from an EMBL/GenBank/DDBJ whole genome shotgun (WGS) entry which is preliminary data.</text>
</comment>
<dbReference type="Gene3D" id="1.20.144.10">
    <property type="entry name" value="Phosphatidic acid phosphatase type 2/haloperoxidase"/>
    <property type="match status" value="1"/>
</dbReference>
<evidence type="ECO:0000256" key="4">
    <source>
        <dbReference type="ARBA" id="ARBA00023136"/>
    </source>
</evidence>
<organism evidence="8 9">
    <name type="scientific">Acidiferrimicrobium australe</name>
    <dbReference type="NCBI Taxonomy" id="2664430"/>
    <lineage>
        <taxon>Bacteria</taxon>
        <taxon>Bacillati</taxon>
        <taxon>Actinomycetota</taxon>
        <taxon>Acidimicrobiia</taxon>
        <taxon>Acidimicrobiales</taxon>
        <taxon>Acidimicrobiaceae</taxon>
        <taxon>Acidiferrimicrobium</taxon>
    </lineage>
</organism>
<feature type="domain" description="Inositolphosphotransferase Aur1/Ipt1" evidence="7">
    <location>
        <begin position="71"/>
        <end position="245"/>
    </location>
</feature>